<reference evidence="1" key="1">
    <citation type="journal article" date="2021" name="Front. Microbiol.">
        <title>Comprehensive Comparative Genomics and Phenotyping of Methylobacterium Species.</title>
        <authorList>
            <person name="Alessa O."/>
            <person name="Ogura Y."/>
            <person name="Fujitani Y."/>
            <person name="Takami H."/>
            <person name="Hayashi T."/>
            <person name="Sahin N."/>
            <person name="Tani A."/>
        </authorList>
    </citation>
    <scope>NUCLEOTIDE SEQUENCE</scope>
    <source>
        <strain evidence="1">DSM 17168</strain>
    </source>
</reference>
<sequence length="95" mass="10421">MAYRVVSRTQMGGPRNLAIEVFIGELKRAQEEIRRIQVNGMERRHLLTDDDIVETRSRLASVIAILSRIDTEIANPASGARVSGGGISGMRSVEA</sequence>
<name>A0ABQ4S6W7_9HYPH</name>
<evidence type="ECO:0000313" key="2">
    <source>
        <dbReference type="Proteomes" id="UP001055153"/>
    </source>
</evidence>
<organism evidence="1 2">
    <name type="scientific">Methylobacterium isbiliense</name>
    <dbReference type="NCBI Taxonomy" id="315478"/>
    <lineage>
        <taxon>Bacteria</taxon>
        <taxon>Pseudomonadati</taxon>
        <taxon>Pseudomonadota</taxon>
        <taxon>Alphaproteobacteria</taxon>
        <taxon>Hyphomicrobiales</taxon>
        <taxon>Methylobacteriaceae</taxon>
        <taxon>Methylobacterium</taxon>
    </lineage>
</organism>
<evidence type="ECO:0000313" key="1">
    <source>
        <dbReference type="EMBL" id="GJD98107.1"/>
    </source>
</evidence>
<dbReference type="EMBL" id="BPQQ01000001">
    <property type="protein sequence ID" value="GJD98107.1"/>
    <property type="molecule type" value="Genomic_DNA"/>
</dbReference>
<protein>
    <submittedName>
        <fullName evidence="1">Uncharacterized protein</fullName>
    </submittedName>
</protein>
<reference evidence="1" key="2">
    <citation type="submission" date="2021-08" db="EMBL/GenBank/DDBJ databases">
        <authorList>
            <person name="Tani A."/>
            <person name="Ola A."/>
            <person name="Ogura Y."/>
            <person name="Katsura K."/>
            <person name="Hayashi T."/>
        </authorList>
    </citation>
    <scope>NUCLEOTIDE SEQUENCE</scope>
    <source>
        <strain evidence="1">DSM 17168</strain>
    </source>
</reference>
<dbReference type="RefSeq" id="WP_238233065.1">
    <property type="nucleotide sequence ID" value="NZ_BPQQ01000001.1"/>
</dbReference>
<comment type="caution">
    <text evidence="1">The sequence shown here is derived from an EMBL/GenBank/DDBJ whole genome shotgun (WGS) entry which is preliminary data.</text>
</comment>
<accession>A0ABQ4S6W7</accession>
<proteinExistence type="predicted"/>
<gene>
    <name evidence="1" type="ORF">GMJLKIPL_0013</name>
</gene>
<dbReference type="Proteomes" id="UP001055153">
    <property type="component" value="Unassembled WGS sequence"/>
</dbReference>
<keyword evidence="2" id="KW-1185">Reference proteome</keyword>